<protein>
    <submittedName>
        <fullName evidence="1">Uncharacterized protein</fullName>
    </submittedName>
</protein>
<keyword evidence="2" id="KW-1185">Reference proteome</keyword>
<dbReference type="EMBL" id="AGQV01000001">
    <property type="protein sequence ID" value="EHH69140.1"/>
    <property type="molecule type" value="Genomic_DNA"/>
</dbReference>
<dbReference type="AlphaFoldDB" id="G6XG32"/>
<sequence>MPRPISVLLNGDFVSRLRTKTTLIRAILKFYVFCFEDL</sequence>
<accession>G6XG32</accession>
<evidence type="ECO:0000313" key="2">
    <source>
        <dbReference type="Proteomes" id="UP000004949"/>
    </source>
</evidence>
<gene>
    <name evidence="1" type="ORF">GMO_04470</name>
</gene>
<evidence type="ECO:0000313" key="1">
    <source>
        <dbReference type="EMBL" id="EHH69140.1"/>
    </source>
</evidence>
<reference evidence="1 2" key="1">
    <citation type="submission" date="2011-10" db="EMBL/GenBank/DDBJ databases">
        <title>Genome sequence of Gluconobacter morbifer G707, isolated from Drosophila gut.</title>
        <authorList>
            <person name="Lee W.-J."/>
            <person name="Kim E.-K."/>
        </authorList>
    </citation>
    <scope>NUCLEOTIDE SEQUENCE [LARGE SCALE GENOMIC DNA]</scope>
    <source>
        <strain evidence="1 2">G707</strain>
    </source>
</reference>
<proteinExistence type="predicted"/>
<dbReference type="Proteomes" id="UP000004949">
    <property type="component" value="Unassembled WGS sequence"/>
</dbReference>
<comment type="caution">
    <text evidence="1">The sequence shown here is derived from an EMBL/GenBank/DDBJ whole genome shotgun (WGS) entry which is preliminary data.</text>
</comment>
<dbReference type="PATRIC" id="fig|1088869.3.peg.452"/>
<organism evidence="1 2">
    <name type="scientific">Gluconobacter morbifer G707</name>
    <dbReference type="NCBI Taxonomy" id="1088869"/>
    <lineage>
        <taxon>Bacteria</taxon>
        <taxon>Pseudomonadati</taxon>
        <taxon>Pseudomonadota</taxon>
        <taxon>Alphaproteobacteria</taxon>
        <taxon>Acetobacterales</taxon>
        <taxon>Acetobacteraceae</taxon>
        <taxon>Gluconobacter</taxon>
    </lineage>
</organism>
<name>G6XG32_9PROT</name>